<dbReference type="InterPro" id="IPR013328">
    <property type="entry name" value="6PGD_dom2"/>
</dbReference>
<name>A0A645GNT3_9ZZZZ</name>
<dbReference type="GO" id="GO:0006635">
    <property type="term" value="P:fatty acid beta-oxidation"/>
    <property type="evidence" value="ECO:0007669"/>
    <property type="project" value="TreeGrafter"/>
</dbReference>
<accession>A0A645GNT3</accession>
<organism evidence="2">
    <name type="scientific">bioreactor metagenome</name>
    <dbReference type="NCBI Taxonomy" id="1076179"/>
    <lineage>
        <taxon>unclassified sequences</taxon>
        <taxon>metagenomes</taxon>
        <taxon>ecological metagenomes</taxon>
    </lineage>
</organism>
<comment type="caution">
    <text evidence="2">The sequence shown here is derived from an EMBL/GenBank/DDBJ whole genome shotgun (WGS) entry which is preliminary data.</text>
</comment>
<dbReference type="Pfam" id="PF00725">
    <property type="entry name" value="3HCDH"/>
    <property type="match status" value="1"/>
</dbReference>
<dbReference type="GO" id="GO:0003857">
    <property type="term" value="F:(3S)-3-hydroxyacyl-CoA dehydrogenase (NAD+) activity"/>
    <property type="evidence" value="ECO:0007669"/>
    <property type="project" value="UniProtKB-EC"/>
</dbReference>
<dbReference type="GO" id="GO:0008691">
    <property type="term" value="F:3-hydroxybutyryl-CoA dehydrogenase activity"/>
    <property type="evidence" value="ECO:0007669"/>
    <property type="project" value="TreeGrafter"/>
</dbReference>
<gene>
    <name evidence="2" type="ORF">SDC9_176020</name>
</gene>
<reference evidence="2" key="1">
    <citation type="submission" date="2019-08" db="EMBL/GenBank/DDBJ databases">
        <authorList>
            <person name="Kucharzyk K."/>
            <person name="Murdoch R.W."/>
            <person name="Higgins S."/>
            <person name="Loffler F."/>
        </authorList>
    </citation>
    <scope>NUCLEOTIDE SEQUENCE</scope>
</reference>
<evidence type="ECO:0000259" key="1">
    <source>
        <dbReference type="Pfam" id="PF00725"/>
    </source>
</evidence>
<proteinExistence type="predicted"/>
<keyword evidence="2" id="KW-0560">Oxidoreductase</keyword>
<dbReference type="PANTHER" id="PTHR48075:SF5">
    <property type="entry name" value="3-HYDROXYBUTYRYL-COA DEHYDROGENASE"/>
    <property type="match status" value="1"/>
</dbReference>
<protein>
    <submittedName>
        <fullName evidence="2">3-hydroxybutyryl-CoA dehydrogenase</fullName>
        <ecNumber evidence="2">1.1.1.35</ecNumber>
    </submittedName>
</protein>
<evidence type="ECO:0000313" key="2">
    <source>
        <dbReference type="EMBL" id="MPN28578.1"/>
    </source>
</evidence>
<dbReference type="InterPro" id="IPR008927">
    <property type="entry name" value="6-PGluconate_DH-like_C_sf"/>
</dbReference>
<dbReference type="InterPro" id="IPR006108">
    <property type="entry name" value="3HC_DH_C"/>
</dbReference>
<dbReference type="EC" id="1.1.1.35" evidence="2"/>
<dbReference type="AlphaFoldDB" id="A0A645GNT3"/>
<feature type="domain" description="3-hydroxyacyl-CoA dehydrogenase C-terminal" evidence="1">
    <location>
        <begin position="20"/>
        <end position="118"/>
    </location>
</feature>
<dbReference type="EMBL" id="VSSQ01078928">
    <property type="protein sequence ID" value="MPN28578.1"/>
    <property type="molecule type" value="Genomic_DNA"/>
</dbReference>
<dbReference type="Gene3D" id="1.10.1040.10">
    <property type="entry name" value="N-(1-d-carboxylethyl)-l-norvaline Dehydrogenase, domain 2"/>
    <property type="match status" value="1"/>
</dbReference>
<dbReference type="PANTHER" id="PTHR48075">
    <property type="entry name" value="3-HYDROXYACYL-COA DEHYDROGENASE FAMILY PROTEIN"/>
    <property type="match status" value="1"/>
</dbReference>
<sequence length="141" mass="15713">MEVLTKVGKKPCLCKKDVPGFIANRLQHALWREAISIVEHGIADAATVDIAIKNSFGLRLPQLSPMENADLCGTDLTLSIHKYVLPYLEDSHEPSPLLVELNKEGKLGFKTGEGFQKWSPEQMKACGEDLNSYLIRMLYGK</sequence>
<dbReference type="SUPFAM" id="SSF48179">
    <property type="entry name" value="6-phosphogluconate dehydrogenase C-terminal domain-like"/>
    <property type="match status" value="1"/>
</dbReference>